<accession>A0A1Q9BWJ3</accession>
<feature type="compositionally biased region" description="Basic and acidic residues" evidence="1">
    <location>
        <begin position="85"/>
        <end position="94"/>
    </location>
</feature>
<comment type="caution">
    <text evidence="3">The sequence shown here is derived from an EMBL/GenBank/DDBJ whole genome shotgun (WGS) entry which is preliminary data.</text>
</comment>
<name>A0A1Q9BWJ3_SYMMI</name>
<evidence type="ECO:0000256" key="1">
    <source>
        <dbReference type="SAM" id="MobiDB-lite"/>
    </source>
</evidence>
<keyword evidence="2" id="KW-0472">Membrane</keyword>
<evidence type="ECO:0000313" key="4">
    <source>
        <dbReference type="Proteomes" id="UP000186817"/>
    </source>
</evidence>
<feature type="region of interest" description="Disordered" evidence="1">
    <location>
        <begin position="74"/>
        <end position="94"/>
    </location>
</feature>
<proteinExistence type="predicted"/>
<keyword evidence="2" id="KW-1133">Transmembrane helix</keyword>
<dbReference type="Proteomes" id="UP000186817">
    <property type="component" value="Unassembled WGS sequence"/>
</dbReference>
<evidence type="ECO:0000256" key="2">
    <source>
        <dbReference type="SAM" id="Phobius"/>
    </source>
</evidence>
<sequence length="94" mass="10313">MPASLWALRDLRPPTSPPTFDLTSDLTSDLRPPQLQLSTTFCSLAAALLFLLPTLLCPSQKSQRPWQAMAQAVQQRETGLPEGEVGTHKVELTV</sequence>
<reference evidence="3 4" key="1">
    <citation type="submission" date="2016-02" db="EMBL/GenBank/DDBJ databases">
        <title>Genome analysis of coral dinoflagellate symbionts highlights evolutionary adaptations to a symbiotic lifestyle.</title>
        <authorList>
            <person name="Aranda M."/>
            <person name="Li Y."/>
            <person name="Liew Y.J."/>
            <person name="Baumgarten S."/>
            <person name="Simakov O."/>
            <person name="Wilson M."/>
            <person name="Piel J."/>
            <person name="Ashoor H."/>
            <person name="Bougouffa S."/>
            <person name="Bajic V.B."/>
            <person name="Ryu T."/>
            <person name="Ravasi T."/>
            <person name="Bayer T."/>
            <person name="Micklem G."/>
            <person name="Kim H."/>
            <person name="Bhak J."/>
            <person name="Lajeunesse T.C."/>
            <person name="Voolstra C.R."/>
        </authorList>
    </citation>
    <scope>NUCLEOTIDE SEQUENCE [LARGE SCALE GENOMIC DNA]</scope>
    <source>
        <strain evidence="3 4">CCMP2467</strain>
    </source>
</reference>
<evidence type="ECO:0000313" key="3">
    <source>
        <dbReference type="EMBL" id="OLP75022.1"/>
    </source>
</evidence>
<gene>
    <name evidence="3" type="ORF">AK812_SmicGene45261</name>
</gene>
<protein>
    <submittedName>
        <fullName evidence="3">Uncharacterized protein</fullName>
    </submittedName>
</protein>
<dbReference type="AlphaFoldDB" id="A0A1Q9BWJ3"/>
<feature type="transmembrane region" description="Helical" evidence="2">
    <location>
        <begin position="35"/>
        <end position="57"/>
    </location>
</feature>
<keyword evidence="2" id="KW-0812">Transmembrane</keyword>
<organism evidence="3 4">
    <name type="scientific">Symbiodinium microadriaticum</name>
    <name type="common">Dinoflagellate</name>
    <name type="synonym">Zooxanthella microadriatica</name>
    <dbReference type="NCBI Taxonomy" id="2951"/>
    <lineage>
        <taxon>Eukaryota</taxon>
        <taxon>Sar</taxon>
        <taxon>Alveolata</taxon>
        <taxon>Dinophyceae</taxon>
        <taxon>Suessiales</taxon>
        <taxon>Symbiodiniaceae</taxon>
        <taxon>Symbiodinium</taxon>
    </lineage>
</organism>
<keyword evidence="4" id="KW-1185">Reference proteome</keyword>
<dbReference type="EMBL" id="LSRX01002895">
    <property type="protein sequence ID" value="OLP75022.1"/>
    <property type="molecule type" value="Genomic_DNA"/>
</dbReference>